<feature type="transmembrane region" description="Helical" evidence="5">
    <location>
        <begin position="119"/>
        <end position="138"/>
    </location>
</feature>
<evidence type="ECO:0000256" key="2">
    <source>
        <dbReference type="ARBA" id="ARBA00012438"/>
    </source>
</evidence>
<dbReference type="PANTHER" id="PTHR43065">
    <property type="entry name" value="SENSOR HISTIDINE KINASE"/>
    <property type="match status" value="1"/>
</dbReference>
<evidence type="ECO:0000256" key="1">
    <source>
        <dbReference type="ARBA" id="ARBA00000085"/>
    </source>
</evidence>
<sequence>MRVEPAHDGRTEDAPPPRRDFWPEASELIQADARASLDIVVRWSVITVGALALWYAMAAPLPLIWAMSYIVIDASYVSIMRRWRPPVRLPGYVMIMAMNIVTSSAFAVMPYYLITTDQLGLAFVGLCGFLGMCVHNLVRHRGLTHVAVWDVILMGIGAALVAWVFVRDAASTGEAVLILTGVVGLSVYFGVAYLGSLHIRGRLNNAEMIRAEAQKMEAVGRLTGGVAHDFNNILTVILGNLDLYEELDQPGERDSVVREAQVAANRAATLTAQLLSFSGRATLRPEPIEIAEFLDGMGTMYRRILPATITLIMDAGPPGLTCRADPNQLSTALLNLVINARDAMPEGGHISVTARPRKLPNPHAPHRSDGKRLSGRFCAIAVRDNGPGIPEARLEEVKAPFFTTKPLGKGSGLGLSMVVGFAEQTEGALSLRNRPEGGLEATLVLPQAERDATVPLTDAPDMAE</sequence>
<reference evidence="7 8" key="1">
    <citation type="submission" date="2018-10" db="EMBL/GenBank/DDBJ databases">
        <authorList>
            <person name="Jung H.S."/>
            <person name="Jeon C.O."/>
        </authorList>
    </citation>
    <scope>NUCLEOTIDE SEQUENCE [LARGE SCALE GENOMIC DNA]</scope>
    <source>
        <strain evidence="7 8">MA-7-27</strain>
    </source>
</reference>
<dbReference type="SMART" id="SM00388">
    <property type="entry name" value="HisKA"/>
    <property type="match status" value="1"/>
</dbReference>
<dbReference type="AlphaFoldDB" id="A0A3L9Y6T2"/>
<protein>
    <recommendedName>
        <fullName evidence="2">histidine kinase</fullName>
        <ecNumber evidence="2">2.7.13.3</ecNumber>
    </recommendedName>
</protein>
<comment type="catalytic activity">
    <reaction evidence="1">
        <text>ATP + protein L-histidine = ADP + protein N-phospho-L-histidine.</text>
        <dbReference type="EC" id="2.7.13.3"/>
    </reaction>
</comment>
<evidence type="ECO:0000313" key="8">
    <source>
        <dbReference type="Proteomes" id="UP000281343"/>
    </source>
</evidence>
<dbReference type="Proteomes" id="UP000281343">
    <property type="component" value="Unassembled WGS sequence"/>
</dbReference>
<evidence type="ECO:0000313" key="7">
    <source>
        <dbReference type="EMBL" id="RMA42033.1"/>
    </source>
</evidence>
<keyword evidence="5" id="KW-0472">Membrane</keyword>
<dbReference type="Pfam" id="PF00512">
    <property type="entry name" value="HisKA"/>
    <property type="match status" value="1"/>
</dbReference>
<keyword evidence="5" id="KW-1133">Transmembrane helix</keyword>
<comment type="caution">
    <text evidence="7">The sequence shown here is derived from an EMBL/GenBank/DDBJ whole genome shotgun (WGS) entry which is preliminary data.</text>
</comment>
<dbReference type="InterPro" id="IPR036097">
    <property type="entry name" value="HisK_dim/P_sf"/>
</dbReference>
<feature type="transmembrane region" description="Helical" evidence="5">
    <location>
        <begin position="39"/>
        <end position="57"/>
    </location>
</feature>
<dbReference type="PANTHER" id="PTHR43065:SF49">
    <property type="entry name" value="HISTIDINE KINASE"/>
    <property type="match status" value="1"/>
</dbReference>
<dbReference type="PRINTS" id="PR00344">
    <property type="entry name" value="BCTRLSENSOR"/>
</dbReference>
<dbReference type="OrthoDB" id="9796100at2"/>
<proteinExistence type="predicted"/>
<accession>A0A3L9Y6T2</accession>
<dbReference type="SUPFAM" id="SSF55874">
    <property type="entry name" value="ATPase domain of HSP90 chaperone/DNA topoisomerase II/histidine kinase"/>
    <property type="match status" value="1"/>
</dbReference>
<evidence type="ECO:0000259" key="6">
    <source>
        <dbReference type="PROSITE" id="PS50109"/>
    </source>
</evidence>
<dbReference type="Gene3D" id="1.10.287.130">
    <property type="match status" value="1"/>
</dbReference>
<organism evidence="7 8">
    <name type="scientific">Rhodophyticola porphyridii</name>
    <dbReference type="NCBI Taxonomy" id="1852017"/>
    <lineage>
        <taxon>Bacteria</taxon>
        <taxon>Pseudomonadati</taxon>
        <taxon>Pseudomonadota</taxon>
        <taxon>Alphaproteobacteria</taxon>
        <taxon>Rhodobacterales</taxon>
        <taxon>Roseobacteraceae</taxon>
        <taxon>Rhodophyticola</taxon>
    </lineage>
</organism>
<dbReference type="PROSITE" id="PS50109">
    <property type="entry name" value="HIS_KIN"/>
    <property type="match status" value="1"/>
</dbReference>
<dbReference type="RefSeq" id="WP_121898140.1">
    <property type="nucleotide sequence ID" value="NZ_RCNT01000005.1"/>
</dbReference>
<dbReference type="CDD" id="cd00082">
    <property type="entry name" value="HisKA"/>
    <property type="match status" value="1"/>
</dbReference>
<dbReference type="SUPFAM" id="SSF47384">
    <property type="entry name" value="Homodimeric domain of signal transducing histidine kinase"/>
    <property type="match status" value="1"/>
</dbReference>
<feature type="transmembrane region" description="Helical" evidence="5">
    <location>
        <begin position="63"/>
        <end position="80"/>
    </location>
</feature>
<dbReference type="InterPro" id="IPR036890">
    <property type="entry name" value="HATPase_C_sf"/>
</dbReference>
<dbReference type="Gene3D" id="3.30.565.10">
    <property type="entry name" value="Histidine kinase-like ATPase, C-terminal domain"/>
    <property type="match status" value="1"/>
</dbReference>
<name>A0A3L9Y6T2_9RHOB</name>
<feature type="transmembrane region" description="Helical" evidence="5">
    <location>
        <begin position="92"/>
        <end position="113"/>
    </location>
</feature>
<keyword evidence="8" id="KW-1185">Reference proteome</keyword>
<evidence type="ECO:0000256" key="5">
    <source>
        <dbReference type="SAM" id="Phobius"/>
    </source>
</evidence>
<dbReference type="Pfam" id="PF02518">
    <property type="entry name" value="HATPase_c"/>
    <property type="match status" value="1"/>
</dbReference>
<dbReference type="EC" id="2.7.13.3" evidence="2"/>
<feature type="transmembrane region" description="Helical" evidence="5">
    <location>
        <begin position="147"/>
        <end position="166"/>
    </location>
</feature>
<keyword evidence="5" id="KW-0812">Transmembrane</keyword>
<dbReference type="EMBL" id="RCNT01000005">
    <property type="protein sequence ID" value="RMA42033.1"/>
    <property type="molecule type" value="Genomic_DNA"/>
</dbReference>
<feature type="region of interest" description="Disordered" evidence="4">
    <location>
        <begin position="351"/>
        <end position="370"/>
    </location>
</feature>
<dbReference type="InterPro" id="IPR005467">
    <property type="entry name" value="His_kinase_dom"/>
</dbReference>
<feature type="region of interest" description="Disordered" evidence="4">
    <location>
        <begin position="1"/>
        <end position="20"/>
    </location>
</feature>
<evidence type="ECO:0000256" key="4">
    <source>
        <dbReference type="SAM" id="MobiDB-lite"/>
    </source>
</evidence>
<dbReference type="GO" id="GO:0000155">
    <property type="term" value="F:phosphorelay sensor kinase activity"/>
    <property type="evidence" value="ECO:0007669"/>
    <property type="project" value="InterPro"/>
</dbReference>
<dbReference type="InterPro" id="IPR004358">
    <property type="entry name" value="Sig_transdc_His_kin-like_C"/>
</dbReference>
<gene>
    <name evidence="7" type="ORF">D9R08_11235</name>
</gene>
<dbReference type="InterPro" id="IPR003661">
    <property type="entry name" value="HisK_dim/P_dom"/>
</dbReference>
<dbReference type="SMART" id="SM00387">
    <property type="entry name" value="HATPase_c"/>
    <property type="match status" value="1"/>
</dbReference>
<evidence type="ECO:0000256" key="3">
    <source>
        <dbReference type="ARBA" id="ARBA00022553"/>
    </source>
</evidence>
<keyword evidence="3" id="KW-0597">Phosphoprotein</keyword>
<feature type="domain" description="Histidine kinase" evidence="6">
    <location>
        <begin position="225"/>
        <end position="449"/>
    </location>
</feature>
<dbReference type="InterPro" id="IPR003594">
    <property type="entry name" value="HATPase_dom"/>
</dbReference>
<feature type="transmembrane region" description="Helical" evidence="5">
    <location>
        <begin position="172"/>
        <end position="194"/>
    </location>
</feature>